<name>T0LCQ2_9MICR</name>
<dbReference type="EMBL" id="KE647013">
    <property type="protein sequence ID" value="EQB62084.1"/>
    <property type="molecule type" value="Genomic_DNA"/>
</dbReference>
<dbReference type="Proteomes" id="UP000053780">
    <property type="component" value="Unassembled WGS sequence"/>
</dbReference>
<organism evidence="1 2">
    <name type="scientific">Vairimorpha apis BRL 01</name>
    <dbReference type="NCBI Taxonomy" id="1037528"/>
    <lineage>
        <taxon>Eukaryota</taxon>
        <taxon>Fungi</taxon>
        <taxon>Fungi incertae sedis</taxon>
        <taxon>Microsporidia</taxon>
        <taxon>Nosematidae</taxon>
        <taxon>Vairimorpha</taxon>
    </lineage>
</organism>
<dbReference type="HOGENOM" id="CLU_1077795_0_0_1"/>
<sequence length="209" mass="24227">MCTNKTERLKYLHESVNTYLLNPVEYNRYNAYLLYQDIALLQQNNKDKQFYFIKAGDMALSCNKENLAATAYEKACNISDDINLKIDLSYKMIECYNDSSWKFHRQQVQKQLAFLLCRNCEYEKAALLFLELGTNFYKFVGGICYFLGGIESDLDVSGDEGCVYECLNKDMSEVKVCLEKYLDNHVVESEVRMLFEKVLCGSSPENDIL</sequence>
<gene>
    <name evidence="1" type="ORF">NAPIS_ORF00344</name>
</gene>
<reference evidence="1 2" key="1">
    <citation type="journal article" date="2013" name="BMC Genomics">
        <title>Genome sequencing and comparative genomics of honey bee microsporidia, Nosema apis reveal novel insights into host-parasite interactions.</title>
        <authorList>
            <person name="Chen Yp."/>
            <person name="Pettis J.S."/>
            <person name="Zhao Y."/>
            <person name="Liu X."/>
            <person name="Tallon L.J."/>
            <person name="Sadzewicz L.D."/>
            <person name="Li R."/>
            <person name="Zheng H."/>
            <person name="Huang S."/>
            <person name="Zhang X."/>
            <person name="Hamilton M.C."/>
            <person name="Pernal S.F."/>
            <person name="Melathopoulos A.P."/>
            <person name="Yan X."/>
            <person name="Evans J.D."/>
        </authorList>
    </citation>
    <scope>NUCLEOTIDE SEQUENCE [LARGE SCALE GENOMIC DNA]</scope>
    <source>
        <strain evidence="1 2">BRL 01</strain>
    </source>
</reference>
<protein>
    <submittedName>
        <fullName evidence="1">Uncharacterized protein</fullName>
    </submittedName>
</protein>
<evidence type="ECO:0000313" key="2">
    <source>
        <dbReference type="Proteomes" id="UP000053780"/>
    </source>
</evidence>
<dbReference type="OrthoDB" id="2190375at2759"/>
<accession>T0LCQ2</accession>
<evidence type="ECO:0000313" key="1">
    <source>
        <dbReference type="EMBL" id="EQB62084.1"/>
    </source>
</evidence>
<dbReference type="AlphaFoldDB" id="T0LCQ2"/>
<proteinExistence type="predicted"/>
<keyword evidence="2" id="KW-1185">Reference proteome</keyword>
<dbReference type="VEuPathDB" id="MicrosporidiaDB:NAPIS_ORF00344"/>